<dbReference type="RefSeq" id="WP_150032607.1">
    <property type="nucleotide sequence ID" value="NZ_VWSH01000002.1"/>
</dbReference>
<dbReference type="EMBL" id="VWSH01000002">
    <property type="protein sequence ID" value="KAA5534928.1"/>
    <property type="molecule type" value="Genomic_DNA"/>
</dbReference>
<gene>
    <name evidence="1" type="ORF">F0919_10030</name>
</gene>
<organism evidence="1 2">
    <name type="scientific">Taibaiella lutea</name>
    <dbReference type="NCBI Taxonomy" id="2608001"/>
    <lineage>
        <taxon>Bacteria</taxon>
        <taxon>Pseudomonadati</taxon>
        <taxon>Bacteroidota</taxon>
        <taxon>Chitinophagia</taxon>
        <taxon>Chitinophagales</taxon>
        <taxon>Chitinophagaceae</taxon>
        <taxon>Taibaiella</taxon>
    </lineage>
</organism>
<dbReference type="InterPro" id="IPR009003">
    <property type="entry name" value="Peptidase_S1_PA"/>
</dbReference>
<dbReference type="InterPro" id="IPR043504">
    <property type="entry name" value="Peptidase_S1_PA_chymotrypsin"/>
</dbReference>
<name>A0A5M6CIA0_9BACT</name>
<dbReference type="SUPFAM" id="SSF50494">
    <property type="entry name" value="Trypsin-like serine proteases"/>
    <property type="match status" value="1"/>
</dbReference>
<dbReference type="Proteomes" id="UP000323632">
    <property type="component" value="Unassembled WGS sequence"/>
</dbReference>
<comment type="caution">
    <text evidence="1">The sequence shown here is derived from an EMBL/GenBank/DDBJ whole genome shotgun (WGS) entry which is preliminary data.</text>
</comment>
<reference evidence="1 2" key="1">
    <citation type="submission" date="2019-09" db="EMBL/GenBank/DDBJ databases">
        <title>Genome sequence and assembly of Taibaiella sp.</title>
        <authorList>
            <person name="Chhetri G."/>
        </authorList>
    </citation>
    <scope>NUCLEOTIDE SEQUENCE [LARGE SCALE GENOMIC DNA]</scope>
    <source>
        <strain evidence="1 2">KVB11</strain>
    </source>
</reference>
<evidence type="ECO:0000313" key="1">
    <source>
        <dbReference type="EMBL" id="KAA5534928.1"/>
    </source>
</evidence>
<dbReference type="Pfam" id="PF13365">
    <property type="entry name" value="Trypsin_2"/>
    <property type="match status" value="1"/>
</dbReference>
<dbReference type="Gene3D" id="2.40.10.10">
    <property type="entry name" value="Trypsin-like serine proteases"/>
    <property type="match status" value="2"/>
</dbReference>
<accession>A0A5M6CIA0</accession>
<keyword evidence="2" id="KW-1185">Reference proteome</keyword>
<sequence>MKASLKPGQVLSSTTVRIEANSKSITKAGTGFFYSIGDKDKSEYVSVIITNYHVLEGAENIYLVFTLSDKLGNSTGNFTKYKVNDIQTAIVRHPDPAVDLCAISLYPIVEDMRTKYSQEIYTHYITKSIIPSSLVLQQMDSIEEIIMIGYPNGLWDEQNNLPICRKGITATSPQIDYNGKQEFLIDAACFPGSSGSPVFYSMKADGNMIGEIILLGILSKGPKMTFKNLSVPINLGLVIKASRLIELEAEIIKMVEFDAQKFT</sequence>
<evidence type="ECO:0000313" key="2">
    <source>
        <dbReference type="Proteomes" id="UP000323632"/>
    </source>
</evidence>
<protein>
    <submittedName>
        <fullName evidence="1">Trypsin-like peptidase domain-containing protein</fullName>
    </submittedName>
</protein>
<proteinExistence type="predicted"/>
<dbReference type="AlphaFoldDB" id="A0A5M6CIA0"/>